<accession>A0A813DQI9</accession>
<dbReference type="EMBL" id="CAJNNV010003671">
    <property type="protein sequence ID" value="CAE8589390.1"/>
    <property type="molecule type" value="Genomic_DNA"/>
</dbReference>
<organism evidence="1 2">
    <name type="scientific">Polarella glacialis</name>
    <name type="common">Dinoflagellate</name>
    <dbReference type="NCBI Taxonomy" id="89957"/>
    <lineage>
        <taxon>Eukaryota</taxon>
        <taxon>Sar</taxon>
        <taxon>Alveolata</taxon>
        <taxon>Dinophyceae</taxon>
        <taxon>Suessiales</taxon>
        <taxon>Suessiaceae</taxon>
        <taxon>Polarella</taxon>
    </lineage>
</organism>
<dbReference type="OrthoDB" id="10618779at2759"/>
<protein>
    <submittedName>
        <fullName evidence="1">Uncharacterized protein</fullName>
    </submittedName>
</protein>
<evidence type="ECO:0000313" key="1">
    <source>
        <dbReference type="EMBL" id="CAE8589390.1"/>
    </source>
</evidence>
<proteinExistence type="predicted"/>
<name>A0A813DQI9_POLGL</name>
<keyword evidence="2" id="KW-1185">Reference proteome</keyword>
<comment type="caution">
    <text evidence="1">The sequence shown here is derived from an EMBL/GenBank/DDBJ whole genome shotgun (WGS) entry which is preliminary data.</text>
</comment>
<gene>
    <name evidence="1" type="ORF">PGLA1383_LOCUS8154</name>
</gene>
<evidence type="ECO:0000313" key="2">
    <source>
        <dbReference type="Proteomes" id="UP000654075"/>
    </source>
</evidence>
<dbReference type="Proteomes" id="UP000654075">
    <property type="component" value="Unassembled WGS sequence"/>
</dbReference>
<sequence>MREGEAWRHLRELLDAAEDHGDLVWAINAHAVVSGSTKGLSSLGEDVLRHLLEPELRERLRGPGSGIAESEEAYALTRNTPLSELFEALGLDARLRHHRRPLTAPEKADVVRSIAGEIERSISVARTTAKSAPWRRALQRELASALLWLWEEQMREAGVAQSGNTHGSGRLRRTE</sequence>
<reference evidence="1" key="1">
    <citation type="submission" date="2021-02" db="EMBL/GenBank/DDBJ databases">
        <authorList>
            <person name="Dougan E. K."/>
            <person name="Rhodes N."/>
            <person name="Thang M."/>
            <person name="Chan C."/>
        </authorList>
    </citation>
    <scope>NUCLEOTIDE SEQUENCE</scope>
</reference>
<feature type="non-terminal residue" evidence="1">
    <location>
        <position position="175"/>
    </location>
</feature>
<dbReference type="AlphaFoldDB" id="A0A813DQI9"/>